<evidence type="ECO:0000313" key="2">
    <source>
        <dbReference type="EMBL" id="EAQ76830.1"/>
    </source>
</evidence>
<accession>A4A329</accession>
<dbReference type="EMBL" id="AANZ01000064">
    <property type="protein sequence ID" value="EAQ76830.1"/>
    <property type="molecule type" value="Genomic_DNA"/>
</dbReference>
<comment type="caution">
    <text evidence="2">The sequence shown here is derived from an EMBL/GenBank/DDBJ whole genome shotgun (WGS) entry which is preliminary data.</text>
</comment>
<feature type="chain" id="PRO_5002665207" evidence="1">
    <location>
        <begin position="21"/>
        <end position="112"/>
    </location>
</feature>
<proteinExistence type="predicted"/>
<feature type="signal peptide" evidence="1">
    <location>
        <begin position="1"/>
        <end position="20"/>
    </location>
</feature>
<sequence length="112" mass="11804">MILQMAVAVSVLLLASNAYAATPPFSGPAPNGNFCIDNGGGFGYGYCAGLGYNLEIECPDWCDNCYDGDNNGICDPGPPPAAVPELEDYAAALFLGLALLMGWQVRQRQKLV</sequence>
<name>A4A329_9BACT</name>
<dbReference type="HOGENOM" id="CLU_2141015_0_0_0"/>
<reference evidence="2 3" key="1">
    <citation type="submission" date="2006-02" db="EMBL/GenBank/DDBJ databases">
        <authorList>
            <person name="Amann R."/>
            <person name="Ferriera S."/>
            <person name="Johnson J."/>
            <person name="Kravitz S."/>
            <person name="Halpern A."/>
            <person name="Remington K."/>
            <person name="Beeson K."/>
            <person name="Tran B."/>
            <person name="Rogers Y.-H."/>
            <person name="Friedman R."/>
            <person name="Venter J.C."/>
        </authorList>
    </citation>
    <scope>NUCLEOTIDE SEQUENCE [LARGE SCALE GENOMIC DNA]</scope>
    <source>
        <strain evidence="2 3">DSM 3645</strain>
    </source>
</reference>
<evidence type="ECO:0000256" key="1">
    <source>
        <dbReference type="SAM" id="SignalP"/>
    </source>
</evidence>
<keyword evidence="1" id="KW-0732">Signal</keyword>
<evidence type="ECO:0000313" key="3">
    <source>
        <dbReference type="Proteomes" id="UP000004358"/>
    </source>
</evidence>
<dbReference type="Proteomes" id="UP000004358">
    <property type="component" value="Unassembled WGS sequence"/>
</dbReference>
<gene>
    <name evidence="2" type="ORF">DSM3645_27902</name>
</gene>
<protein>
    <submittedName>
        <fullName evidence="2">Uncharacterized protein</fullName>
    </submittedName>
</protein>
<dbReference type="STRING" id="314230.DSM3645_27902"/>
<dbReference type="AlphaFoldDB" id="A4A329"/>
<organism evidence="2 3">
    <name type="scientific">Blastopirellula marina DSM 3645</name>
    <dbReference type="NCBI Taxonomy" id="314230"/>
    <lineage>
        <taxon>Bacteria</taxon>
        <taxon>Pseudomonadati</taxon>
        <taxon>Planctomycetota</taxon>
        <taxon>Planctomycetia</taxon>
        <taxon>Pirellulales</taxon>
        <taxon>Pirellulaceae</taxon>
        <taxon>Blastopirellula</taxon>
    </lineage>
</organism>